<dbReference type="Proteomes" id="UP000070198">
    <property type="component" value="Unassembled WGS sequence"/>
</dbReference>
<dbReference type="EMBL" id="LQOF01000433">
    <property type="protein sequence ID" value="KXT63969.1"/>
    <property type="molecule type" value="Genomic_DNA"/>
</dbReference>
<dbReference type="InterPro" id="IPR000281">
    <property type="entry name" value="HTH_RpiR"/>
</dbReference>
<dbReference type="Proteomes" id="UP000071927">
    <property type="component" value="Unassembled WGS sequence"/>
</dbReference>
<proteinExistence type="predicted"/>
<organism evidence="7 9">
    <name type="scientific">Streptococcus gallolyticus</name>
    <dbReference type="NCBI Taxonomy" id="315405"/>
    <lineage>
        <taxon>Bacteria</taxon>
        <taxon>Bacillati</taxon>
        <taxon>Bacillota</taxon>
        <taxon>Bacilli</taxon>
        <taxon>Lactobacillales</taxon>
        <taxon>Streptococcaceae</taxon>
        <taxon>Streptococcus</taxon>
    </lineage>
</organism>
<sequence>MGIIADLENQTTFTELEKELSNYILEHLNDIPQLTISQLAQQSFTSNATVNRLCKKLGVAGYKAFRIALAAELEKQRFSKSHVDFDNPFSMSENTANIFKNVASISKEAIDICYASVSQDLVAKAAQQISKAKRVYIFATGDSYLVGLSFSNMLVKLGIQAIMVNQFHDSIAVIYHSNKDDVILFLSYSGNILNTYAQELELIQARHGKTILISSKAFRDKIDLNITFPAKESIVNKAGGYYSQTAMHYILNCLYSLLYTSNYFTNRKQKNAIENLAKKDLQ</sequence>
<reference evidence="8 9" key="1">
    <citation type="submission" date="2016-01" db="EMBL/GenBank/DDBJ databases">
        <title>Highly variable Streptococcus oralis are common among viridans streptococci isolated from primates.</title>
        <authorList>
            <person name="Denapaite D."/>
            <person name="Rieger M."/>
            <person name="Koendgen S."/>
            <person name="Brueckner R."/>
            <person name="Ochigava I."/>
            <person name="Kappeler P."/>
            <person name="Maetz-Rensing K."/>
            <person name="Leendertz F."/>
            <person name="Hakenbeck R."/>
        </authorList>
    </citation>
    <scope>NUCLEOTIDE SEQUENCE [LARGE SCALE GENOMIC DNA]</scope>
    <source>
        <strain evidence="6 8">DD02</strain>
        <strain evidence="7 9">DD03</strain>
    </source>
</reference>
<dbReference type="PROSITE" id="PS51464">
    <property type="entry name" value="SIS"/>
    <property type="match status" value="1"/>
</dbReference>
<gene>
    <name evidence="6" type="ORF">SGADD02_02132</name>
    <name evidence="7" type="ORF">SGADD03_02132</name>
</gene>
<dbReference type="EMBL" id="LQXV01000433">
    <property type="protein sequence ID" value="KXU03631.1"/>
    <property type="molecule type" value="Genomic_DNA"/>
</dbReference>
<dbReference type="InterPro" id="IPR009057">
    <property type="entry name" value="Homeodomain-like_sf"/>
</dbReference>
<dbReference type="Gene3D" id="3.40.50.10490">
    <property type="entry name" value="Glucose-6-phosphate isomerase like protein, domain 1"/>
    <property type="match status" value="1"/>
</dbReference>
<protein>
    <submittedName>
        <fullName evidence="7">Transcriptional regulator</fullName>
    </submittedName>
</protein>
<dbReference type="Pfam" id="PF01418">
    <property type="entry name" value="HTH_6"/>
    <property type="match status" value="1"/>
</dbReference>
<dbReference type="Pfam" id="PF01380">
    <property type="entry name" value="SIS"/>
    <property type="match status" value="1"/>
</dbReference>
<evidence type="ECO:0000313" key="6">
    <source>
        <dbReference type="EMBL" id="KXT63969.1"/>
    </source>
</evidence>
<dbReference type="InterPro" id="IPR001347">
    <property type="entry name" value="SIS_dom"/>
</dbReference>
<dbReference type="PANTHER" id="PTHR30514:SF1">
    <property type="entry name" value="HTH-TYPE TRANSCRIPTIONAL REGULATOR HEXR-RELATED"/>
    <property type="match status" value="1"/>
</dbReference>
<evidence type="ECO:0000256" key="3">
    <source>
        <dbReference type="ARBA" id="ARBA00023163"/>
    </source>
</evidence>
<evidence type="ECO:0000259" key="4">
    <source>
        <dbReference type="PROSITE" id="PS51071"/>
    </source>
</evidence>
<evidence type="ECO:0000259" key="5">
    <source>
        <dbReference type="PROSITE" id="PS51464"/>
    </source>
</evidence>
<dbReference type="PATRIC" id="fig|315405.11.peg.2483"/>
<dbReference type="Gene3D" id="1.10.10.10">
    <property type="entry name" value="Winged helix-like DNA-binding domain superfamily/Winged helix DNA-binding domain"/>
    <property type="match status" value="1"/>
</dbReference>
<dbReference type="InterPro" id="IPR046348">
    <property type="entry name" value="SIS_dom_sf"/>
</dbReference>
<keyword evidence="1" id="KW-0805">Transcription regulation</keyword>
<dbReference type="InterPro" id="IPR035472">
    <property type="entry name" value="RpiR-like_SIS"/>
</dbReference>
<comment type="caution">
    <text evidence="7">The sequence shown here is derived from an EMBL/GenBank/DDBJ whole genome shotgun (WGS) entry which is preliminary data.</text>
</comment>
<dbReference type="GO" id="GO:0003677">
    <property type="term" value="F:DNA binding"/>
    <property type="evidence" value="ECO:0007669"/>
    <property type="project" value="UniProtKB-KW"/>
</dbReference>
<evidence type="ECO:0000313" key="7">
    <source>
        <dbReference type="EMBL" id="KXU03631.1"/>
    </source>
</evidence>
<keyword evidence="3" id="KW-0804">Transcription</keyword>
<keyword evidence="2" id="KW-0238">DNA-binding</keyword>
<dbReference type="GO" id="GO:1901135">
    <property type="term" value="P:carbohydrate derivative metabolic process"/>
    <property type="evidence" value="ECO:0007669"/>
    <property type="project" value="InterPro"/>
</dbReference>
<dbReference type="GO" id="GO:0003700">
    <property type="term" value="F:DNA-binding transcription factor activity"/>
    <property type="evidence" value="ECO:0007669"/>
    <property type="project" value="InterPro"/>
</dbReference>
<evidence type="ECO:0000256" key="1">
    <source>
        <dbReference type="ARBA" id="ARBA00023015"/>
    </source>
</evidence>
<dbReference type="RefSeq" id="WP_061459240.1">
    <property type="nucleotide sequence ID" value="NZ_KQ968759.1"/>
</dbReference>
<dbReference type="CDD" id="cd05013">
    <property type="entry name" value="SIS_RpiR"/>
    <property type="match status" value="1"/>
</dbReference>
<dbReference type="SUPFAM" id="SSF46689">
    <property type="entry name" value="Homeodomain-like"/>
    <property type="match status" value="1"/>
</dbReference>
<dbReference type="GO" id="GO:0097367">
    <property type="term" value="F:carbohydrate derivative binding"/>
    <property type="evidence" value="ECO:0007669"/>
    <property type="project" value="InterPro"/>
</dbReference>
<name>A0A139QMP1_9STRE</name>
<dbReference type="InterPro" id="IPR036388">
    <property type="entry name" value="WH-like_DNA-bd_sf"/>
</dbReference>
<dbReference type="SUPFAM" id="SSF53697">
    <property type="entry name" value="SIS domain"/>
    <property type="match status" value="1"/>
</dbReference>
<feature type="domain" description="HTH rpiR-type" evidence="4">
    <location>
        <begin position="1"/>
        <end position="76"/>
    </location>
</feature>
<dbReference type="AlphaFoldDB" id="A0A139QMP1"/>
<evidence type="ECO:0000256" key="2">
    <source>
        <dbReference type="ARBA" id="ARBA00023125"/>
    </source>
</evidence>
<dbReference type="InterPro" id="IPR047640">
    <property type="entry name" value="RpiR-like"/>
</dbReference>
<evidence type="ECO:0000313" key="9">
    <source>
        <dbReference type="Proteomes" id="UP000071927"/>
    </source>
</evidence>
<accession>A0A139QMP1</accession>
<dbReference type="PANTHER" id="PTHR30514">
    <property type="entry name" value="GLUCOKINASE"/>
    <property type="match status" value="1"/>
</dbReference>
<evidence type="ECO:0000313" key="8">
    <source>
        <dbReference type="Proteomes" id="UP000070198"/>
    </source>
</evidence>
<dbReference type="PROSITE" id="PS51071">
    <property type="entry name" value="HTH_RPIR"/>
    <property type="match status" value="1"/>
</dbReference>
<feature type="domain" description="SIS" evidence="5">
    <location>
        <begin position="125"/>
        <end position="264"/>
    </location>
</feature>